<dbReference type="InterPro" id="IPR020568">
    <property type="entry name" value="Ribosomal_Su5_D2-typ_SF"/>
</dbReference>
<keyword evidence="1" id="KW-0067">ATP-binding</keyword>
<evidence type="ECO:0000256" key="1">
    <source>
        <dbReference type="HAMAP-Rule" id="MF_02223"/>
    </source>
</evidence>
<dbReference type="HAMAP" id="MF_02223">
    <property type="entry name" value="Pantoate_kinase"/>
    <property type="match status" value="1"/>
</dbReference>
<dbReference type="InterPro" id="IPR014721">
    <property type="entry name" value="Ribsml_uS5_D2-typ_fold_subgr"/>
</dbReference>
<keyword evidence="1" id="KW-0547">Nucleotide-binding</keyword>
<dbReference type="GO" id="GO:0016301">
    <property type="term" value="F:kinase activity"/>
    <property type="evidence" value="ECO:0007669"/>
    <property type="project" value="UniProtKB-UniRule"/>
</dbReference>
<dbReference type="SUPFAM" id="SSF54211">
    <property type="entry name" value="Ribosomal protein S5 domain 2-like"/>
    <property type="match status" value="1"/>
</dbReference>
<dbReference type="PIRSF" id="PIRSF016896">
    <property type="entry name" value="GHMP_arc_MJ0969"/>
    <property type="match status" value="1"/>
</dbReference>
<evidence type="ECO:0000313" key="4">
    <source>
        <dbReference type="Proteomes" id="UP000070163"/>
    </source>
</evidence>
<dbReference type="GO" id="GO:0015937">
    <property type="term" value="P:coenzyme A biosynthetic process"/>
    <property type="evidence" value="ECO:0007669"/>
    <property type="project" value="UniProtKB-UniRule"/>
</dbReference>
<keyword evidence="1" id="KW-0173">Coenzyme A biosynthesis</keyword>
<organism evidence="3 4">
    <name type="scientific">candidate division MSBL1 archaeon SCGC-AAA259A05</name>
    <dbReference type="NCBI Taxonomy" id="1698259"/>
    <lineage>
        <taxon>Archaea</taxon>
        <taxon>Methanobacteriati</taxon>
        <taxon>Methanobacteriota</taxon>
        <taxon>candidate division MSBL1</taxon>
    </lineage>
</organism>
<feature type="domain" description="GHMP kinase N-terminal" evidence="2">
    <location>
        <begin position="86"/>
        <end position="152"/>
    </location>
</feature>
<dbReference type="InterPro" id="IPR006204">
    <property type="entry name" value="GHMP_kinase_N_dom"/>
</dbReference>
<dbReference type="AlphaFoldDB" id="A0A133UBP2"/>
<proteinExistence type="inferred from homology"/>
<keyword evidence="1" id="KW-0808">Transferase</keyword>
<dbReference type="InterPro" id="IPR012043">
    <property type="entry name" value="PoK"/>
</dbReference>
<evidence type="ECO:0000259" key="2">
    <source>
        <dbReference type="Pfam" id="PF00288"/>
    </source>
</evidence>
<dbReference type="EC" id="2.7.1.169" evidence="1"/>
<dbReference type="Gene3D" id="3.30.230.10">
    <property type="match status" value="1"/>
</dbReference>
<keyword evidence="1" id="KW-0418">Kinase</keyword>
<dbReference type="Pfam" id="PF00288">
    <property type="entry name" value="GHMP_kinases_N"/>
    <property type="match status" value="1"/>
</dbReference>
<comment type="catalytic activity">
    <reaction evidence="1">
        <text>(R)-pantoate + ATP = (R)-4-phosphopantoate + ADP + H(+)</text>
        <dbReference type="Rhea" id="RHEA:28246"/>
        <dbReference type="ChEBI" id="CHEBI:15378"/>
        <dbReference type="ChEBI" id="CHEBI:15980"/>
        <dbReference type="ChEBI" id="CHEBI:30616"/>
        <dbReference type="ChEBI" id="CHEBI:61294"/>
        <dbReference type="ChEBI" id="CHEBI:456216"/>
        <dbReference type="EC" id="2.7.1.169"/>
    </reaction>
</comment>
<keyword evidence="4" id="KW-1185">Reference proteome</keyword>
<comment type="similarity">
    <text evidence="1">Belongs to the GHMP kinase family. PoK subfamily.</text>
</comment>
<dbReference type="PATRIC" id="fig|1698259.3.peg.813"/>
<dbReference type="EMBL" id="LHXJ01000004">
    <property type="protein sequence ID" value="KXA91623.1"/>
    <property type="molecule type" value="Genomic_DNA"/>
</dbReference>
<sequence>MEKRSVFVPGHISGFFQVCDEPKDPARKGSRNCGPCIDAGVTTTVEVEEGPETRVEILIDEEEKSAKTTRTAIMEILRSNEWIGLVKVQHSLGAPLEAGYGMSGAGSLGAVLALSEALNSPLDRSEATSVAHKAEVTCKSGLGDVGAQILGGLVIGLEPGAPLHGKWERIETRENLKFVCGTFGPLSTSEILEKENFRKKTKELGKTAMRDLISDKTVENFMEVSRKFAFELRVLDEKFEEILEEISFKSPLGASAIMLGRAIFAPAPPSKVNDLKKVFLDYFDLESIMVTSIDFEGARILG</sequence>
<dbReference type="GO" id="GO:0005524">
    <property type="term" value="F:ATP binding"/>
    <property type="evidence" value="ECO:0007669"/>
    <property type="project" value="UniProtKB-KW"/>
</dbReference>
<reference evidence="3 4" key="1">
    <citation type="journal article" date="2016" name="Sci. Rep.">
        <title>Metabolic traits of an uncultured archaeal lineage -MSBL1- from brine pools of the Red Sea.</title>
        <authorList>
            <person name="Mwirichia R."/>
            <person name="Alam I."/>
            <person name="Rashid M."/>
            <person name="Vinu M."/>
            <person name="Ba-Alawi W."/>
            <person name="Anthony Kamau A."/>
            <person name="Kamanda Ngugi D."/>
            <person name="Goker M."/>
            <person name="Klenk H.P."/>
            <person name="Bajic V."/>
            <person name="Stingl U."/>
        </authorList>
    </citation>
    <scope>NUCLEOTIDE SEQUENCE [LARGE SCALE GENOMIC DNA]</scope>
    <source>
        <strain evidence="3">SCGC-AAA259A05</strain>
    </source>
</reference>
<dbReference type="PANTHER" id="PTHR42282">
    <property type="entry name" value="PANTOATE KINASE-RELATED"/>
    <property type="match status" value="1"/>
</dbReference>
<protein>
    <recommendedName>
        <fullName evidence="1">Pantoate kinase</fullName>
        <shortName evidence="1">PoK</shortName>
        <ecNumber evidence="1">2.7.1.169</ecNumber>
    </recommendedName>
</protein>
<comment type="function">
    <text evidence="1">Phosphorylates (R)-pantoate to form (R)-4-phosphopantoate in the CoA biosynthesis pathway.</text>
</comment>
<comment type="caution">
    <text evidence="3">The sequence shown here is derived from an EMBL/GenBank/DDBJ whole genome shotgun (WGS) entry which is preliminary data.</text>
</comment>
<evidence type="ECO:0000313" key="3">
    <source>
        <dbReference type="EMBL" id="KXA91623.1"/>
    </source>
</evidence>
<dbReference type="PANTHER" id="PTHR42282:SF1">
    <property type="entry name" value="PANTOATE KINASE"/>
    <property type="match status" value="1"/>
</dbReference>
<dbReference type="Proteomes" id="UP000070163">
    <property type="component" value="Unassembled WGS sequence"/>
</dbReference>
<dbReference type="UniPathway" id="UPA00241"/>
<gene>
    <name evidence="3" type="ORF">AKJ57_00625</name>
</gene>
<name>A0A133UBP2_9EURY</name>
<accession>A0A133UBP2</accession>
<comment type="pathway">
    <text evidence="1">Cofactor biosynthesis; coenzyme A biosynthesis.</text>
</comment>